<dbReference type="Proteomes" id="UP000799438">
    <property type="component" value="Unassembled WGS sequence"/>
</dbReference>
<proteinExistence type="predicted"/>
<dbReference type="AlphaFoldDB" id="A0A6A6BNL9"/>
<evidence type="ECO:0000313" key="3">
    <source>
        <dbReference type="Proteomes" id="UP000799438"/>
    </source>
</evidence>
<reference evidence="2" key="1">
    <citation type="journal article" date="2020" name="Stud. Mycol.">
        <title>101 Dothideomycetes genomes: a test case for predicting lifestyles and emergence of pathogens.</title>
        <authorList>
            <person name="Haridas S."/>
            <person name="Albert R."/>
            <person name="Binder M."/>
            <person name="Bloem J."/>
            <person name="Labutti K."/>
            <person name="Salamov A."/>
            <person name="Andreopoulos B."/>
            <person name="Baker S."/>
            <person name="Barry K."/>
            <person name="Bills G."/>
            <person name="Bluhm B."/>
            <person name="Cannon C."/>
            <person name="Castanera R."/>
            <person name="Culley D."/>
            <person name="Daum C."/>
            <person name="Ezra D."/>
            <person name="Gonzalez J."/>
            <person name="Henrissat B."/>
            <person name="Kuo A."/>
            <person name="Liang C."/>
            <person name="Lipzen A."/>
            <person name="Lutzoni F."/>
            <person name="Magnuson J."/>
            <person name="Mondo S."/>
            <person name="Nolan M."/>
            <person name="Ohm R."/>
            <person name="Pangilinan J."/>
            <person name="Park H.-J."/>
            <person name="Ramirez L."/>
            <person name="Alfaro M."/>
            <person name="Sun H."/>
            <person name="Tritt A."/>
            <person name="Yoshinaga Y."/>
            <person name="Zwiers L.-H."/>
            <person name="Turgeon B."/>
            <person name="Goodwin S."/>
            <person name="Spatafora J."/>
            <person name="Crous P."/>
            <person name="Grigoriev I."/>
        </authorList>
    </citation>
    <scope>NUCLEOTIDE SEQUENCE</scope>
    <source>
        <strain evidence="2">CBS 121167</strain>
    </source>
</reference>
<feature type="transmembrane region" description="Helical" evidence="1">
    <location>
        <begin position="38"/>
        <end position="62"/>
    </location>
</feature>
<evidence type="ECO:0000313" key="2">
    <source>
        <dbReference type="EMBL" id="KAF2145268.1"/>
    </source>
</evidence>
<protein>
    <submittedName>
        <fullName evidence="2">Uncharacterized protein</fullName>
    </submittedName>
</protein>
<dbReference type="GeneID" id="54292844"/>
<evidence type="ECO:0000256" key="1">
    <source>
        <dbReference type="SAM" id="Phobius"/>
    </source>
</evidence>
<dbReference type="RefSeq" id="XP_033400980.1">
    <property type="nucleotide sequence ID" value="XM_033535350.1"/>
</dbReference>
<keyword evidence="1" id="KW-0812">Transmembrane</keyword>
<sequence length="95" mass="10903">MAMTMASRRRVEGCGYVFSSKGERDLEFYWRDRRDDGVGVVGLLVGWLVGCLFSCFDCLVALSRETEVRVVRAGERERGWLGRGFMEQKQREIAC</sequence>
<keyword evidence="1" id="KW-0472">Membrane</keyword>
<dbReference type="EMBL" id="ML995478">
    <property type="protein sequence ID" value="KAF2145268.1"/>
    <property type="molecule type" value="Genomic_DNA"/>
</dbReference>
<keyword evidence="1" id="KW-1133">Transmembrane helix</keyword>
<organism evidence="2 3">
    <name type="scientific">Aplosporella prunicola CBS 121167</name>
    <dbReference type="NCBI Taxonomy" id="1176127"/>
    <lineage>
        <taxon>Eukaryota</taxon>
        <taxon>Fungi</taxon>
        <taxon>Dikarya</taxon>
        <taxon>Ascomycota</taxon>
        <taxon>Pezizomycotina</taxon>
        <taxon>Dothideomycetes</taxon>
        <taxon>Dothideomycetes incertae sedis</taxon>
        <taxon>Botryosphaeriales</taxon>
        <taxon>Aplosporellaceae</taxon>
        <taxon>Aplosporella</taxon>
    </lineage>
</organism>
<gene>
    <name evidence="2" type="ORF">K452DRAFT_137280</name>
</gene>
<accession>A0A6A6BNL9</accession>
<name>A0A6A6BNL9_9PEZI</name>
<keyword evidence="3" id="KW-1185">Reference proteome</keyword>